<evidence type="ECO:0000313" key="1">
    <source>
        <dbReference type="EMBL" id="VVV82112.1"/>
    </source>
</evidence>
<dbReference type="EMBL" id="LR721777">
    <property type="protein sequence ID" value="VVV82112.1"/>
    <property type="molecule type" value="Genomic_DNA"/>
</dbReference>
<sequence>MEARNCYEGVNSPFYKLPGIDELVRTLVRDGCLVLELMHIMTTDDRPFRTMSTKFSPTIYPINNTICRHILLDLLAIKKQIPLAFLQHLYEQLQYEDAPFERMLDKFLDFHFMRTFEVQNLAGARHLLDAARMKFLPMMVGQRDEAGSALAACFSPHNFGEMSVRYSAIDLEDSGVTIPLAAEGMMIWDPRLAWRPFLKLPRILINRDSDYIFRNMVAYGQRVVEDDDLQPVSSYLRLLSDLLLTAADARALTSQGIIDNQLGSLEDVVDFFKDLKLGDTYGIDMLSKVRKDINTHSEREGISNGLI</sequence>
<dbReference type="Gramene" id="NC12G0184400.1">
    <property type="protein sequence ID" value="NC12G0184400.1:cds"/>
    <property type="gene ID" value="NC12G0184400"/>
</dbReference>
<dbReference type="Pfam" id="PF03140">
    <property type="entry name" value="DUF247"/>
    <property type="match status" value="1"/>
</dbReference>
<dbReference type="InterPro" id="IPR004158">
    <property type="entry name" value="DUF247_pln"/>
</dbReference>
<organism evidence="1">
    <name type="scientific">Nymphaea colorata</name>
    <name type="common">pocket water lily</name>
    <dbReference type="NCBI Taxonomy" id="210225"/>
    <lineage>
        <taxon>Eukaryota</taxon>
        <taxon>Viridiplantae</taxon>
        <taxon>Streptophyta</taxon>
        <taxon>Embryophyta</taxon>
        <taxon>Tracheophyta</taxon>
        <taxon>Spermatophyta</taxon>
        <taxon>Magnoliopsida</taxon>
        <taxon>Nymphaeales</taxon>
        <taxon>Nymphaeaceae</taxon>
        <taxon>Nymphaea</taxon>
    </lineage>
</organism>
<name>A0A5K0YUZ2_9MAGN</name>
<proteinExistence type="predicted"/>
<gene>
    <name evidence="1" type="ORF">NYM_LOCUS8324</name>
</gene>
<dbReference type="PANTHER" id="PTHR31549:SF25">
    <property type="entry name" value="PROTEIN, PUTATIVE (DUF247)-RELATED"/>
    <property type="match status" value="1"/>
</dbReference>
<protein>
    <submittedName>
        <fullName evidence="1">Uncharacterized protein</fullName>
    </submittedName>
</protein>
<reference evidence="1" key="1">
    <citation type="submission" date="2019-09" db="EMBL/GenBank/DDBJ databases">
        <authorList>
            <person name="Zhang L."/>
        </authorList>
    </citation>
    <scope>NUCLEOTIDE SEQUENCE</scope>
</reference>
<dbReference type="PANTHER" id="PTHR31549">
    <property type="entry name" value="PROTEIN, PUTATIVE (DUF247)-RELATED-RELATED"/>
    <property type="match status" value="1"/>
</dbReference>
<accession>A0A5K0YUZ2</accession>
<dbReference type="AlphaFoldDB" id="A0A5K0YUZ2"/>